<sequence length="494" mass="53628">MVDLRAGEEALQDIEEKLTCIQKSTTHVPMVFLCIAGSSSPQAAQSVQVPEATAEHWIRVVRLMLGLRQPIYGMATGTMNPFGIMLLEACDCVFTDTQQEGVHASRILKPLEMAFVCKVAAEEAECMDDAQLEELKAKLVREKLYARFPKLSKSARGRSDFDSLPAYVVMDADHTTPCEAETSTSTVWDGEVVPFACSVPIFEILSTSSSDSLVTLAYTVNLWVSPEEEEGFFVPPPPPPDVEPDKQAFEEPRREEVTPQSSPAKSSAAKSAPSPPAASPVPSPAAAAPASPAPAEPRAKPKTPKSEEAKPKPRSEGASPAKSSAVTFEAMLLDLEGAEEAAFTAAFKSLSMGEEVLQPDHDQLRSFILINSGIGEQDLDTELLKIASSREDFSVDVPGFVALLREHPVSDSDTLMLFMNVSSDGESMTSEDCRTCLLQLAAKLPDANIREDRMEQIFDTVMTSAGLSVSMEQWMAFAKTAARIIRLMAYTKTR</sequence>
<keyword evidence="3" id="KW-1185">Reference proteome</keyword>
<name>A0A812W442_SYMPI</name>
<evidence type="ECO:0000256" key="1">
    <source>
        <dbReference type="SAM" id="MobiDB-lite"/>
    </source>
</evidence>
<feature type="compositionally biased region" description="Pro residues" evidence="1">
    <location>
        <begin position="273"/>
        <end position="283"/>
    </location>
</feature>
<feature type="region of interest" description="Disordered" evidence="1">
    <location>
        <begin position="229"/>
        <end position="323"/>
    </location>
</feature>
<dbReference type="Proteomes" id="UP000649617">
    <property type="component" value="Unassembled WGS sequence"/>
</dbReference>
<comment type="caution">
    <text evidence="2">The sequence shown here is derived from an EMBL/GenBank/DDBJ whole genome shotgun (WGS) entry which is preliminary data.</text>
</comment>
<accession>A0A812W442</accession>
<evidence type="ECO:0000313" key="2">
    <source>
        <dbReference type="EMBL" id="CAE7667579.1"/>
    </source>
</evidence>
<feature type="compositionally biased region" description="Basic and acidic residues" evidence="1">
    <location>
        <begin position="243"/>
        <end position="257"/>
    </location>
</feature>
<protein>
    <submittedName>
        <fullName evidence="2">Uncharacterized protein</fullName>
    </submittedName>
</protein>
<dbReference type="AlphaFoldDB" id="A0A812W442"/>
<proteinExistence type="predicted"/>
<gene>
    <name evidence="2" type="ORF">SPIL2461_LOCUS18312</name>
</gene>
<feature type="compositionally biased region" description="Low complexity" evidence="1">
    <location>
        <begin position="259"/>
        <end position="272"/>
    </location>
</feature>
<dbReference type="OrthoDB" id="426235at2759"/>
<feature type="compositionally biased region" description="Basic and acidic residues" evidence="1">
    <location>
        <begin position="304"/>
        <end position="315"/>
    </location>
</feature>
<organism evidence="2 3">
    <name type="scientific">Symbiodinium pilosum</name>
    <name type="common">Dinoflagellate</name>
    <dbReference type="NCBI Taxonomy" id="2952"/>
    <lineage>
        <taxon>Eukaryota</taxon>
        <taxon>Sar</taxon>
        <taxon>Alveolata</taxon>
        <taxon>Dinophyceae</taxon>
        <taxon>Suessiales</taxon>
        <taxon>Symbiodiniaceae</taxon>
        <taxon>Symbiodinium</taxon>
    </lineage>
</organism>
<dbReference type="EMBL" id="CAJNIZ010043748">
    <property type="protein sequence ID" value="CAE7667579.1"/>
    <property type="molecule type" value="Genomic_DNA"/>
</dbReference>
<evidence type="ECO:0000313" key="3">
    <source>
        <dbReference type="Proteomes" id="UP000649617"/>
    </source>
</evidence>
<reference evidence="2" key="1">
    <citation type="submission" date="2021-02" db="EMBL/GenBank/DDBJ databases">
        <authorList>
            <person name="Dougan E. K."/>
            <person name="Rhodes N."/>
            <person name="Thang M."/>
            <person name="Chan C."/>
        </authorList>
    </citation>
    <scope>NUCLEOTIDE SEQUENCE</scope>
</reference>